<evidence type="ECO:0000256" key="2">
    <source>
        <dbReference type="ARBA" id="ARBA00023125"/>
    </source>
</evidence>
<evidence type="ECO:0000313" key="7">
    <source>
        <dbReference type="EMBL" id="KFI94052.1"/>
    </source>
</evidence>
<evidence type="ECO:0000256" key="1">
    <source>
        <dbReference type="ARBA" id="ARBA00022908"/>
    </source>
</evidence>
<dbReference type="GO" id="GO:0015074">
    <property type="term" value="P:DNA integration"/>
    <property type="evidence" value="ECO:0007669"/>
    <property type="project" value="UniProtKB-KW"/>
</dbReference>
<evidence type="ECO:0000256" key="4">
    <source>
        <dbReference type="PIRSR" id="PIRSR606118-50"/>
    </source>
</evidence>
<reference evidence="7 8" key="1">
    <citation type="submission" date="2014-03" db="EMBL/GenBank/DDBJ databases">
        <title>Genomics of Bifidobacteria.</title>
        <authorList>
            <person name="Ventura M."/>
            <person name="Milani C."/>
            <person name="Lugli G.A."/>
        </authorList>
    </citation>
    <scope>NUCLEOTIDE SEQUENCE [LARGE SCALE GENOMIC DNA]</scope>
    <source>
        <strain evidence="7 8">DSM 23967</strain>
    </source>
</reference>
<name>A0A087DEV2_9BIFI</name>
<dbReference type="OrthoDB" id="128993at2"/>
<dbReference type="AlphaFoldDB" id="A0A087DEV2"/>
<organism evidence="7 8">
    <name type="scientific">Bifidobacterium saguini DSM 23967</name>
    <dbReference type="NCBI Taxonomy" id="1437607"/>
    <lineage>
        <taxon>Bacteria</taxon>
        <taxon>Bacillati</taxon>
        <taxon>Actinomycetota</taxon>
        <taxon>Actinomycetes</taxon>
        <taxon>Bifidobacteriales</taxon>
        <taxon>Bifidobacteriaceae</taxon>
        <taxon>Bifidobacterium</taxon>
    </lineage>
</organism>
<evidence type="ECO:0000256" key="5">
    <source>
        <dbReference type="PROSITE-ProRule" id="PRU10137"/>
    </source>
</evidence>
<dbReference type="Pfam" id="PF00239">
    <property type="entry name" value="Resolvase"/>
    <property type="match status" value="1"/>
</dbReference>
<dbReference type="CDD" id="cd03768">
    <property type="entry name" value="SR_ResInv"/>
    <property type="match status" value="1"/>
</dbReference>
<feature type="active site" description="O-(5'-phospho-DNA)-serine intermediate" evidence="4 5">
    <location>
        <position position="9"/>
    </location>
</feature>
<comment type="caution">
    <text evidence="7">The sequence shown here is derived from an EMBL/GenBank/DDBJ whole genome shotgun (WGS) entry which is preliminary data.</text>
</comment>
<keyword evidence="1" id="KW-0229">DNA integration</keyword>
<dbReference type="SMART" id="SM00857">
    <property type="entry name" value="Resolvase"/>
    <property type="match status" value="1"/>
</dbReference>
<dbReference type="InterPro" id="IPR036162">
    <property type="entry name" value="Resolvase-like_N_sf"/>
</dbReference>
<dbReference type="PANTHER" id="PTHR30461">
    <property type="entry name" value="DNA-INVERTASE FROM LAMBDOID PROPHAGE"/>
    <property type="match status" value="1"/>
</dbReference>
<evidence type="ECO:0000313" key="8">
    <source>
        <dbReference type="Proteomes" id="UP000029066"/>
    </source>
</evidence>
<sequence>MKYGYIRVSTNKQTKYGYSLDYQKDAVIKAGAEHVLSDESVSGKNMQRPGFNTLQIALHPGDTVIVHSLDRLGRNFKDIVNITDDWNKRDITLIALKEGVDTSTQVGITYLQIMASIAQLERRMIIERTEAGRKKAHEQGKTTNRPPTWTDKDALKALDYRENKDFDICDLCIKFKKSEATIFRMLRRAREIKHENTTNDKKDKQK</sequence>
<keyword evidence="3" id="KW-0233">DNA recombination</keyword>
<evidence type="ECO:0000259" key="6">
    <source>
        <dbReference type="PROSITE" id="PS51736"/>
    </source>
</evidence>
<evidence type="ECO:0000256" key="3">
    <source>
        <dbReference type="ARBA" id="ARBA00023172"/>
    </source>
</evidence>
<protein>
    <submittedName>
        <fullName evidence="7">Resolvase domain-containing protein</fullName>
    </submittedName>
</protein>
<dbReference type="InterPro" id="IPR006118">
    <property type="entry name" value="Recombinase_CS"/>
</dbReference>
<proteinExistence type="predicted"/>
<gene>
    <name evidence="7" type="ORF">BISA_0087</name>
</gene>
<dbReference type="PROSITE" id="PS00397">
    <property type="entry name" value="RECOMBINASES_1"/>
    <property type="match status" value="1"/>
</dbReference>
<dbReference type="SUPFAM" id="SSF53041">
    <property type="entry name" value="Resolvase-like"/>
    <property type="match status" value="1"/>
</dbReference>
<accession>A0A087DEV2</accession>
<dbReference type="InterPro" id="IPR050639">
    <property type="entry name" value="SSR_resolvase"/>
</dbReference>
<dbReference type="PROSITE" id="PS00398">
    <property type="entry name" value="RECOMBINASES_2"/>
    <property type="match status" value="1"/>
</dbReference>
<dbReference type="Gene3D" id="3.40.50.1390">
    <property type="entry name" value="Resolvase, N-terminal catalytic domain"/>
    <property type="match status" value="1"/>
</dbReference>
<feature type="domain" description="Resolvase/invertase-type recombinase catalytic" evidence="6">
    <location>
        <begin position="1"/>
        <end position="140"/>
    </location>
</feature>
<keyword evidence="2" id="KW-0238">DNA-binding</keyword>
<dbReference type="RefSeq" id="WP_051917239.1">
    <property type="nucleotide sequence ID" value="NZ_JDUT01000002.1"/>
</dbReference>
<dbReference type="InterPro" id="IPR006119">
    <property type="entry name" value="Resolv_N"/>
</dbReference>
<dbReference type="GO" id="GO:0000150">
    <property type="term" value="F:DNA strand exchange activity"/>
    <property type="evidence" value="ECO:0007669"/>
    <property type="project" value="InterPro"/>
</dbReference>
<dbReference type="PANTHER" id="PTHR30461:SF2">
    <property type="entry name" value="SERINE RECOMBINASE PINE-RELATED"/>
    <property type="match status" value="1"/>
</dbReference>
<dbReference type="Proteomes" id="UP000029066">
    <property type="component" value="Unassembled WGS sequence"/>
</dbReference>
<dbReference type="EMBL" id="JGZN01000003">
    <property type="protein sequence ID" value="KFI94052.1"/>
    <property type="molecule type" value="Genomic_DNA"/>
</dbReference>
<dbReference type="PROSITE" id="PS51736">
    <property type="entry name" value="RECOMBINASES_3"/>
    <property type="match status" value="1"/>
</dbReference>
<dbReference type="GO" id="GO:0003677">
    <property type="term" value="F:DNA binding"/>
    <property type="evidence" value="ECO:0007669"/>
    <property type="project" value="UniProtKB-KW"/>
</dbReference>